<dbReference type="PANTHER" id="PTHR33979">
    <property type="entry name" value="OS02G0221600 PROTEIN"/>
    <property type="match status" value="1"/>
</dbReference>
<keyword evidence="3" id="KW-1185">Reference proteome</keyword>
<sequence>MSSSSNVGERLKPNAEQLRTIYFIAGYSVGIAILWSMPIVKHLLWPFKVFTVALHEFGHASVGFCTGARVNSITVDPDEGGLTKMQGGNIYLSLPAGYLSSSFFGALMIFCGFNLLASKVAAIFVGLCMLATLIWARNWLTRGITIVFIGVIAFLWWLPLEGGVGLRYFILFLGTMSALYSVWDILEDLILRKV</sequence>
<reference evidence="2 3" key="1">
    <citation type="journal article" date="2019" name="Sci. Rep.">
        <title>Comparative genomics of chytrid fungi reveal insights into the obligate biotrophic and pathogenic lifestyle of Synchytrium endobioticum.</title>
        <authorList>
            <person name="van de Vossenberg B.T.L.H."/>
            <person name="Warris S."/>
            <person name="Nguyen H.D.T."/>
            <person name="van Gent-Pelzer M.P.E."/>
            <person name="Joly D.L."/>
            <person name="van de Geest H.C."/>
            <person name="Bonants P.J.M."/>
            <person name="Smith D.S."/>
            <person name="Levesque C.A."/>
            <person name="van der Lee T.A.J."/>
        </authorList>
    </citation>
    <scope>NUCLEOTIDE SEQUENCE [LARGE SCALE GENOMIC DNA]</scope>
    <source>
        <strain evidence="2 3">CBS 675.73</strain>
    </source>
</reference>
<dbReference type="PANTHER" id="PTHR33979:SF2">
    <property type="entry name" value="PEPTIDASE M50B-LIKE-DOMAIN-CONTAINING PROTEIN"/>
    <property type="match status" value="1"/>
</dbReference>
<name>A0A507FMX6_9FUNG</name>
<evidence type="ECO:0000313" key="3">
    <source>
        <dbReference type="Proteomes" id="UP000320333"/>
    </source>
</evidence>
<keyword evidence="1" id="KW-0472">Membrane</keyword>
<keyword evidence="1" id="KW-0812">Transmembrane</keyword>
<dbReference type="InterPro" id="IPR049500">
    <property type="entry name" value="Peptidase_M50B-like"/>
</dbReference>
<proteinExistence type="predicted"/>
<protein>
    <recommendedName>
        <fullName evidence="4">Peptidase M50B-like-domain-containing protein</fullName>
    </recommendedName>
</protein>
<dbReference type="OrthoDB" id="40823at2759"/>
<gene>
    <name evidence="2" type="ORF">CcCBS67573_g02344</name>
</gene>
<organism evidence="2 3">
    <name type="scientific">Chytriomyces confervae</name>
    <dbReference type="NCBI Taxonomy" id="246404"/>
    <lineage>
        <taxon>Eukaryota</taxon>
        <taxon>Fungi</taxon>
        <taxon>Fungi incertae sedis</taxon>
        <taxon>Chytridiomycota</taxon>
        <taxon>Chytridiomycota incertae sedis</taxon>
        <taxon>Chytridiomycetes</taxon>
        <taxon>Chytridiales</taxon>
        <taxon>Chytriomycetaceae</taxon>
        <taxon>Chytriomyces</taxon>
    </lineage>
</organism>
<dbReference type="Proteomes" id="UP000320333">
    <property type="component" value="Unassembled WGS sequence"/>
</dbReference>
<feature type="transmembrane region" description="Helical" evidence="1">
    <location>
        <begin position="143"/>
        <end position="160"/>
    </location>
</feature>
<feature type="transmembrane region" description="Helical" evidence="1">
    <location>
        <begin position="166"/>
        <end position="186"/>
    </location>
</feature>
<evidence type="ECO:0000256" key="1">
    <source>
        <dbReference type="SAM" id="Phobius"/>
    </source>
</evidence>
<comment type="caution">
    <text evidence="2">The sequence shown here is derived from an EMBL/GenBank/DDBJ whole genome shotgun (WGS) entry which is preliminary data.</text>
</comment>
<dbReference type="EMBL" id="QEAP01000048">
    <property type="protein sequence ID" value="TPX76377.1"/>
    <property type="molecule type" value="Genomic_DNA"/>
</dbReference>
<evidence type="ECO:0008006" key="4">
    <source>
        <dbReference type="Google" id="ProtNLM"/>
    </source>
</evidence>
<evidence type="ECO:0000313" key="2">
    <source>
        <dbReference type="EMBL" id="TPX76377.1"/>
    </source>
</evidence>
<feature type="transmembrane region" description="Helical" evidence="1">
    <location>
        <begin position="20"/>
        <end position="40"/>
    </location>
</feature>
<keyword evidence="1" id="KW-1133">Transmembrane helix</keyword>
<accession>A0A507FMX6</accession>
<dbReference type="Pfam" id="PF13398">
    <property type="entry name" value="Peptidase_M50B"/>
    <property type="match status" value="1"/>
</dbReference>
<dbReference type="AlphaFoldDB" id="A0A507FMX6"/>
<dbReference type="STRING" id="246404.A0A507FMX6"/>